<evidence type="ECO:0000313" key="2">
    <source>
        <dbReference type="Proteomes" id="UP000193208"/>
    </source>
</evidence>
<comment type="caution">
    <text evidence="1">The sequence shown here is derived from an EMBL/GenBank/DDBJ whole genome shotgun (WGS) entry which is preliminary data.</text>
</comment>
<dbReference type="Proteomes" id="UP000193208">
    <property type="component" value="Unassembled WGS sequence"/>
</dbReference>
<organism evidence="1 2">
    <name type="scientific">Bifidobacterium adolescentis</name>
    <dbReference type="NCBI Taxonomy" id="1680"/>
    <lineage>
        <taxon>Bacteria</taxon>
        <taxon>Bacillati</taxon>
        <taxon>Actinomycetota</taxon>
        <taxon>Actinomycetes</taxon>
        <taxon>Bifidobacteriales</taxon>
        <taxon>Bifidobacteriaceae</taxon>
        <taxon>Bifidobacterium</taxon>
    </lineage>
</organism>
<evidence type="ECO:0000313" key="1">
    <source>
        <dbReference type="EMBL" id="OSH00626.1"/>
    </source>
</evidence>
<dbReference type="RefSeq" id="WP_085381870.1">
    <property type="nucleotide sequence ID" value="NZ_JAQEFM010000002.1"/>
</dbReference>
<reference evidence="1 2" key="1">
    <citation type="journal article" date="2016" name="Sci. Rep.">
        <title>Evaluation of genetic diversity among strains of the human gut commensal Bifidobacterium adolescentis.</title>
        <authorList>
            <person name="Duranti S."/>
            <person name="Milani C."/>
            <person name="Lugli G.A."/>
            <person name="Mancabelli L."/>
            <person name="Turroni F."/>
            <person name="Ferrario C."/>
            <person name="Mangifesta M."/>
            <person name="Viappiani A."/>
            <person name="Sanchez B."/>
            <person name="Margolles A."/>
            <person name="van Sinderen D."/>
            <person name="Ventura M."/>
        </authorList>
    </citation>
    <scope>NUCLEOTIDE SEQUENCE [LARGE SCALE GENOMIC DNA]</scope>
    <source>
        <strain evidence="1 2">AL46-7</strain>
    </source>
</reference>
<proteinExistence type="predicted"/>
<sequence length="77" mass="8620">MNDVDDSDHELTDEQRDKLRKAIGEIIGDFTPWILCVDTTPIIGDSRVSYSSNVSSEHASVYELIGLMESTKADFLQ</sequence>
<dbReference type="AlphaFoldDB" id="A0A1X3A1R2"/>
<gene>
    <name evidence="1" type="ORF">AL0467_1026</name>
</gene>
<name>A0A1X3A1R2_BIFAD</name>
<accession>A0A1X3A1R2</accession>
<dbReference type="EMBL" id="LNKI01000002">
    <property type="protein sequence ID" value="OSH00626.1"/>
    <property type="molecule type" value="Genomic_DNA"/>
</dbReference>
<protein>
    <submittedName>
        <fullName evidence="1">Uncharacterized protein</fullName>
    </submittedName>
</protein>